<keyword evidence="2" id="KW-1185">Reference proteome</keyword>
<sequence>MEKKLIPTYAKKPITTEIQNNQSAINPKISVEVSKIFVDSNTKQDSPTSHISCSIIDCPKVNRSSGVVAIQLATPPVGTKAICSTGSLPVVTFADSFASILGKFQTCTLVVDSQPKTIGKPINLLLLI</sequence>
<dbReference type="Proteomes" id="UP001630127">
    <property type="component" value="Unassembled WGS sequence"/>
</dbReference>
<comment type="caution">
    <text evidence="1">The sequence shown here is derived from an EMBL/GenBank/DDBJ whole genome shotgun (WGS) entry which is preliminary data.</text>
</comment>
<dbReference type="EMBL" id="JBJUIK010000006">
    <property type="protein sequence ID" value="KAL3524728.1"/>
    <property type="molecule type" value="Genomic_DNA"/>
</dbReference>
<organism evidence="1 2">
    <name type="scientific">Cinchona calisaya</name>
    <dbReference type="NCBI Taxonomy" id="153742"/>
    <lineage>
        <taxon>Eukaryota</taxon>
        <taxon>Viridiplantae</taxon>
        <taxon>Streptophyta</taxon>
        <taxon>Embryophyta</taxon>
        <taxon>Tracheophyta</taxon>
        <taxon>Spermatophyta</taxon>
        <taxon>Magnoliopsida</taxon>
        <taxon>eudicotyledons</taxon>
        <taxon>Gunneridae</taxon>
        <taxon>Pentapetalae</taxon>
        <taxon>asterids</taxon>
        <taxon>lamiids</taxon>
        <taxon>Gentianales</taxon>
        <taxon>Rubiaceae</taxon>
        <taxon>Cinchonoideae</taxon>
        <taxon>Cinchoneae</taxon>
        <taxon>Cinchona</taxon>
    </lineage>
</organism>
<protein>
    <submittedName>
        <fullName evidence="1">Uncharacterized protein</fullName>
    </submittedName>
</protein>
<name>A0ABD2ZZK0_9GENT</name>
<reference evidence="1 2" key="1">
    <citation type="submission" date="2024-11" db="EMBL/GenBank/DDBJ databases">
        <title>A near-complete genome assembly of Cinchona calisaya.</title>
        <authorList>
            <person name="Lian D.C."/>
            <person name="Zhao X.W."/>
            <person name="Wei L."/>
        </authorList>
    </citation>
    <scope>NUCLEOTIDE SEQUENCE [LARGE SCALE GENOMIC DNA]</scope>
    <source>
        <tissue evidence="1">Nenye</tissue>
    </source>
</reference>
<gene>
    <name evidence="1" type="ORF">ACH5RR_013100</name>
</gene>
<dbReference type="AlphaFoldDB" id="A0ABD2ZZK0"/>
<accession>A0ABD2ZZK0</accession>
<evidence type="ECO:0000313" key="1">
    <source>
        <dbReference type="EMBL" id="KAL3524728.1"/>
    </source>
</evidence>
<proteinExistence type="predicted"/>
<evidence type="ECO:0000313" key="2">
    <source>
        <dbReference type="Proteomes" id="UP001630127"/>
    </source>
</evidence>